<evidence type="ECO:0000313" key="3">
    <source>
        <dbReference type="Proteomes" id="UP000636458"/>
    </source>
</evidence>
<feature type="transmembrane region" description="Helical" evidence="1">
    <location>
        <begin position="280"/>
        <end position="300"/>
    </location>
</feature>
<comment type="caution">
    <text evidence="2">The sequence shown here is derived from an EMBL/GenBank/DDBJ whole genome shotgun (WGS) entry which is preliminary data.</text>
</comment>
<organism evidence="2 3">
    <name type="scientific">Lacisediminihabitans changchengi</name>
    <dbReference type="NCBI Taxonomy" id="2787634"/>
    <lineage>
        <taxon>Bacteria</taxon>
        <taxon>Bacillati</taxon>
        <taxon>Actinomycetota</taxon>
        <taxon>Actinomycetes</taxon>
        <taxon>Micrococcales</taxon>
        <taxon>Microbacteriaceae</taxon>
        <taxon>Lacisediminihabitans</taxon>
    </lineage>
</organism>
<reference evidence="2" key="1">
    <citation type="submission" date="2021-01" db="EMBL/GenBank/DDBJ databases">
        <title>Lacisediminihabitans sp. nov. strain G11-30, isolated from Antarctic Soil.</title>
        <authorList>
            <person name="Li J."/>
        </authorList>
    </citation>
    <scope>NUCLEOTIDE SEQUENCE</scope>
    <source>
        <strain evidence="2">G11-30</strain>
    </source>
</reference>
<dbReference type="EMBL" id="JAEPES010000005">
    <property type="protein sequence ID" value="MBK4348742.1"/>
    <property type="molecule type" value="Genomic_DNA"/>
</dbReference>
<keyword evidence="1" id="KW-0812">Transmembrane</keyword>
<protein>
    <submittedName>
        <fullName evidence="2">Uncharacterized protein</fullName>
    </submittedName>
</protein>
<gene>
    <name evidence="2" type="ORF">IV501_13950</name>
</gene>
<feature type="transmembrane region" description="Helical" evidence="1">
    <location>
        <begin position="257"/>
        <end position="274"/>
    </location>
</feature>
<dbReference type="RefSeq" id="WP_200556990.1">
    <property type="nucleotide sequence ID" value="NZ_JAEPES010000005.1"/>
</dbReference>
<dbReference type="Proteomes" id="UP000636458">
    <property type="component" value="Unassembled WGS sequence"/>
</dbReference>
<keyword evidence="1" id="KW-1133">Transmembrane helix</keyword>
<accession>A0A934SL68</accession>
<sequence>MTENGGNVGSDRPPVVSTDAPPERLVRHVFWKYPLLSVVLLVVLVAVAAVAGSPNSPDATIAAAAKQDAGGAVLAFAQELDGTSSSSANASEYGMGDPAQIFVVKPLRAAIPLLGPISLPNWPTLHATDVRDAVAMYSAATAKQQIDWASAYDKALGTITAKPSGDAMGAMTSPSYAKIPAPTGNFGPVPVMVEADVKLAQNGYLEQYLQASAPGHSTQLPVIWLYDHPKMLATASRLGLTDDQWGMVKERGFPVGPWYLAVPAVFHVYLPGGATGTGFVLWNLLFFAIMLFAVPLLPGLRHLPRRLKLYRFIYRYPTPGELDKPGFKERFGSTHGD</sequence>
<feature type="transmembrane region" description="Helical" evidence="1">
    <location>
        <begin position="30"/>
        <end position="51"/>
    </location>
</feature>
<keyword evidence="3" id="KW-1185">Reference proteome</keyword>
<proteinExistence type="predicted"/>
<evidence type="ECO:0000256" key="1">
    <source>
        <dbReference type="SAM" id="Phobius"/>
    </source>
</evidence>
<dbReference type="AlphaFoldDB" id="A0A934SL68"/>
<keyword evidence="1" id="KW-0472">Membrane</keyword>
<evidence type="ECO:0000313" key="2">
    <source>
        <dbReference type="EMBL" id="MBK4348742.1"/>
    </source>
</evidence>
<name>A0A934SL68_9MICO</name>